<dbReference type="Gene3D" id="2.80.10.50">
    <property type="match status" value="2"/>
</dbReference>
<dbReference type="InterPro" id="IPR035992">
    <property type="entry name" value="Ricin_B-like_lectins"/>
</dbReference>
<dbReference type="PANTHER" id="PTHR47791">
    <property type="entry name" value="MEIOTICALLY UP-REGULATED GENE 191 PROTEIN"/>
    <property type="match status" value="1"/>
</dbReference>
<feature type="chain" id="PRO_5014388172" description="Ricin B lectin domain-containing protein" evidence="1">
    <location>
        <begin position="24"/>
        <end position="505"/>
    </location>
</feature>
<feature type="domain" description="Ricin B lectin" evidence="2">
    <location>
        <begin position="367"/>
        <end position="444"/>
    </location>
</feature>
<dbReference type="InterPro" id="IPR000772">
    <property type="entry name" value="Ricin_B_lectin"/>
</dbReference>
<dbReference type="InterPro" id="IPR008928">
    <property type="entry name" value="6-hairpin_glycosidase_sf"/>
</dbReference>
<keyword evidence="1" id="KW-0732">Signal</keyword>
<dbReference type="GO" id="GO:0005975">
    <property type="term" value="P:carbohydrate metabolic process"/>
    <property type="evidence" value="ECO:0007669"/>
    <property type="project" value="InterPro"/>
</dbReference>
<dbReference type="EMBL" id="MTYH01000037">
    <property type="protein sequence ID" value="PNP43585.1"/>
    <property type="molecule type" value="Genomic_DNA"/>
</dbReference>
<organism evidence="3 4">
    <name type="scientific">Trichoderma gamsii</name>
    <dbReference type="NCBI Taxonomy" id="398673"/>
    <lineage>
        <taxon>Eukaryota</taxon>
        <taxon>Fungi</taxon>
        <taxon>Dikarya</taxon>
        <taxon>Ascomycota</taxon>
        <taxon>Pezizomycotina</taxon>
        <taxon>Sordariomycetes</taxon>
        <taxon>Hypocreomycetidae</taxon>
        <taxon>Hypocreales</taxon>
        <taxon>Hypocreaceae</taxon>
        <taxon>Trichoderma</taxon>
    </lineage>
</organism>
<dbReference type="PANTHER" id="PTHR47791:SF3">
    <property type="entry name" value="MEIOTICALLY UP-REGULATED GENE 191 PROTEIN"/>
    <property type="match status" value="1"/>
</dbReference>
<dbReference type="InterPro" id="IPR005198">
    <property type="entry name" value="Glyco_hydro_76"/>
</dbReference>
<dbReference type="Proteomes" id="UP000236546">
    <property type="component" value="Unassembled WGS sequence"/>
</dbReference>
<accession>A0A2K0TDI3</accession>
<dbReference type="OrthoDB" id="9984024at2759"/>
<evidence type="ECO:0000313" key="3">
    <source>
        <dbReference type="EMBL" id="PNP43585.1"/>
    </source>
</evidence>
<protein>
    <recommendedName>
        <fullName evidence="2">Ricin B lectin domain-containing protein</fullName>
    </recommendedName>
</protein>
<dbReference type="CDD" id="cd00161">
    <property type="entry name" value="beta-trefoil_Ricin-like"/>
    <property type="match status" value="1"/>
</dbReference>
<name>A0A2K0TDI3_9HYPO</name>
<dbReference type="SUPFAM" id="SSF48208">
    <property type="entry name" value="Six-hairpin glycosidases"/>
    <property type="match status" value="1"/>
</dbReference>
<reference evidence="3 4" key="1">
    <citation type="submission" date="2017-02" db="EMBL/GenBank/DDBJ databases">
        <title>Genomes of Trichoderma spp. with biocontrol activity.</title>
        <authorList>
            <person name="Gardiner D."/>
            <person name="Kazan K."/>
            <person name="Vos C."/>
            <person name="Harvey P."/>
        </authorList>
    </citation>
    <scope>NUCLEOTIDE SEQUENCE [LARGE SCALE GENOMIC DNA]</scope>
    <source>
        <strain evidence="3 4">A5MH</strain>
    </source>
</reference>
<proteinExistence type="predicted"/>
<dbReference type="Gene3D" id="1.50.10.20">
    <property type="match status" value="1"/>
</dbReference>
<dbReference type="InterPro" id="IPR053169">
    <property type="entry name" value="MUG_Protein"/>
</dbReference>
<comment type="caution">
    <text evidence="3">The sequence shown here is derived from an EMBL/GenBank/DDBJ whole genome shotgun (WGS) entry which is preliminary data.</text>
</comment>
<gene>
    <name evidence="3" type="ORF">TGAMA5MH_04557</name>
</gene>
<evidence type="ECO:0000259" key="2">
    <source>
        <dbReference type="Pfam" id="PF14200"/>
    </source>
</evidence>
<evidence type="ECO:0000313" key="4">
    <source>
        <dbReference type="Proteomes" id="UP000236546"/>
    </source>
</evidence>
<dbReference type="AlphaFoldDB" id="A0A2K0TDI3"/>
<feature type="domain" description="Ricin B lectin" evidence="2">
    <location>
        <begin position="450"/>
        <end position="502"/>
    </location>
</feature>
<evidence type="ECO:0000256" key="1">
    <source>
        <dbReference type="SAM" id="SignalP"/>
    </source>
</evidence>
<dbReference type="Pfam" id="PF03663">
    <property type="entry name" value="Glyco_hydro_76"/>
    <property type="match status" value="1"/>
</dbReference>
<feature type="signal peptide" evidence="1">
    <location>
        <begin position="1"/>
        <end position="23"/>
    </location>
</feature>
<sequence>MAILSVRSLLWAFALFNAQPTTAIQSGDADTLFTSWNNALLVRSGGSVFYKAALNNGNFDDTWTGSLDILVAEDAYERTGDPNLRGLVYDLVNTWLAKVPPPWTWDWWNDDIGWFTLALIRGHLITGNANFLTNAKYGFDLAYSRGWNTQYNGGGIWEQNPEGKPSELMKEALANDSLGKVACLIYQATHDTAYLSKCLQIFDWVQSHIYDAGTGQIYRGIRPDNTLDKASAAYNQGTFLDFVGIVYECTGNASAKAIAQKAIDYAKDHLTSNGIFSNPDPNLNTWADEVARGAGRFVHNHQLWDKYYPWFVQNADAIMKNRRSDIGLTANVWDQATIVDNSYVANKFASAVAWLQYTPATMPSEIGGLHYIVNQQTGLLIDNGNTGAIEGAVVKQWGYNGNQNQRWQFSQNSDGTWNILSMTSFKAIDCPNGQTDDNLAMVQWSRNRDTNQRWIMEKQTDGSYLIQNAASGKYLDGASNSTNGASLIQWSRNGQSQQRWVLKTV</sequence>
<dbReference type="Pfam" id="PF14200">
    <property type="entry name" value="RicinB_lectin_2"/>
    <property type="match status" value="2"/>
</dbReference>
<dbReference type="PROSITE" id="PS50231">
    <property type="entry name" value="RICIN_B_LECTIN"/>
    <property type="match status" value="1"/>
</dbReference>
<dbReference type="SUPFAM" id="SSF50370">
    <property type="entry name" value="Ricin B-like lectins"/>
    <property type="match status" value="1"/>
</dbReference>